<feature type="domain" description="NADP-dependent oxidoreductase" evidence="1">
    <location>
        <begin position="18"/>
        <end position="171"/>
    </location>
</feature>
<feature type="non-terminal residue" evidence="2">
    <location>
        <position position="172"/>
    </location>
</feature>
<reference evidence="2 3" key="1">
    <citation type="journal article" date="2008" name="Nature">
        <title>The Trichoplax genome and the nature of placozoans.</title>
        <authorList>
            <person name="Srivastava M."/>
            <person name="Begovic E."/>
            <person name="Chapman J."/>
            <person name="Putnam N.H."/>
            <person name="Hellsten U."/>
            <person name="Kawashima T."/>
            <person name="Kuo A."/>
            <person name="Mitros T."/>
            <person name="Salamov A."/>
            <person name="Carpenter M.L."/>
            <person name="Signorovitch A.Y."/>
            <person name="Moreno M.A."/>
            <person name="Kamm K."/>
            <person name="Grimwood J."/>
            <person name="Schmutz J."/>
            <person name="Shapiro H."/>
            <person name="Grigoriev I.V."/>
            <person name="Buss L.W."/>
            <person name="Schierwater B."/>
            <person name="Dellaporta S.L."/>
            <person name="Rokhsar D.S."/>
        </authorList>
    </citation>
    <scope>NUCLEOTIDE SEQUENCE [LARGE SCALE GENOMIC DNA]</scope>
    <source>
        <strain evidence="2 3">Grell-BS-1999</strain>
    </source>
</reference>
<dbReference type="Gene3D" id="3.20.20.100">
    <property type="entry name" value="NADP-dependent oxidoreductase domain"/>
    <property type="match status" value="1"/>
</dbReference>
<dbReference type="KEGG" id="tad:TRIADDRAFT_34823"/>
<accession>B3SF13</accession>
<dbReference type="Pfam" id="PF00248">
    <property type="entry name" value="Aldo_ket_red"/>
    <property type="match status" value="1"/>
</dbReference>
<dbReference type="STRING" id="10228.B3SF13"/>
<dbReference type="HOGENOM" id="CLU_023205_0_0_1"/>
<dbReference type="AlphaFoldDB" id="B3SF13"/>
<dbReference type="PROSITE" id="PS00798">
    <property type="entry name" value="ALDOKETO_REDUCTASE_1"/>
    <property type="match status" value="1"/>
</dbReference>
<evidence type="ECO:0000313" key="3">
    <source>
        <dbReference type="Proteomes" id="UP000009022"/>
    </source>
</evidence>
<dbReference type="PANTHER" id="PTHR11732">
    <property type="entry name" value="ALDO/KETO REDUCTASE"/>
    <property type="match status" value="1"/>
</dbReference>
<dbReference type="SUPFAM" id="SSF51430">
    <property type="entry name" value="NAD(P)-linked oxidoreductase"/>
    <property type="match status" value="1"/>
</dbReference>
<dbReference type="GO" id="GO:0004032">
    <property type="term" value="F:aldose reductase (NADPH) activity"/>
    <property type="evidence" value="ECO:0000318"/>
    <property type="project" value="GO_Central"/>
</dbReference>
<proteinExistence type="predicted"/>
<dbReference type="EMBL" id="DS985809">
    <property type="protein sequence ID" value="EDV18682.1"/>
    <property type="molecule type" value="Genomic_DNA"/>
</dbReference>
<dbReference type="OrthoDB" id="416253at2759"/>
<dbReference type="GeneID" id="6760046"/>
<name>B3SF13_TRIAD</name>
<dbReference type="PROSITE" id="PS00062">
    <property type="entry name" value="ALDOKETO_REDUCTASE_2"/>
    <property type="match status" value="1"/>
</dbReference>
<dbReference type="Proteomes" id="UP000009022">
    <property type="component" value="Unassembled WGS sequence"/>
</dbReference>
<organism evidence="2 3">
    <name type="scientific">Trichoplax adhaerens</name>
    <name type="common">Trichoplax reptans</name>
    <dbReference type="NCBI Taxonomy" id="10228"/>
    <lineage>
        <taxon>Eukaryota</taxon>
        <taxon>Metazoa</taxon>
        <taxon>Placozoa</taxon>
        <taxon>Uniplacotomia</taxon>
        <taxon>Trichoplacea</taxon>
        <taxon>Trichoplacidae</taxon>
        <taxon>Trichoplax</taxon>
    </lineage>
</organism>
<dbReference type="InterPro" id="IPR018170">
    <property type="entry name" value="Aldo/ket_reductase_CS"/>
</dbReference>
<dbReference type="InParanoid" id="B3SF13"/>
<dbReference type="InterPro" id="IPR036812">
    <property type="entry name" value="NAD(P)_OxRdtase_dom_sf"/>
</dbReference>
<gene>
    <name evidence="2" type="ORF">TRIADDRAFT_34823</name>
</gene>
<dbReference type="eggNOG" id="KOG1577">
    <property type="taxonomic scope" value="Eukaryota"/>
</dbReference>
<keyword evidence="3" id="KW-1185">Reference proteome</keyword>
<dbReference type="PRINTS" id="PR00069">
    <property type="entry name" value="ALDKETRDTASE"/>
</dbReference>
<sequence>MSLQQSITLSSGYQMPLLGLGTWKSSDDEVGNAVKAALDCGYRHIDCAMCYDNEESVGKALSEKIGTSVQRDELFITSKLWNTMHAPKDVKIAVEKTLKDLQLDYLDLYLIHYPQGLANLGLTNWEPTNPDGSYIYSDVHYNDTWKAMEELVDEGKVKSIGVSNFNSKQIDD</sequence>
<dbReference type="InterPro" id="IPR023210">
    <property type="entry name" value="NADP_OxRdtase_dom"/>
</dbReference>
<dbReference type="GO" id="GO:0005829">
    <property type="term" value="C:cytosol"/>
    <property type="evidence" value="ECO:0000318"/>
    <property type="project" value="GO_Central"/>
</dbReference>
<protein>
    <recommendedName>
        <fullName evidence="1">NADP-dependent oxidoreductase domain-containing protein</fullName>
    </recommendedName>
</protein>
<evidence type="ECO:0000313" key="2">
    <source>
        <dbReference type="EMBL" id="EDV18682.1"/>
    </source>
</evidence>
<dbReference type="InterPro" id="IPR020471">
    <property type="entry name" value="AKR"/>
</dbReference>
<dbReference type="PhylomeDB" id="B3SF13"/>
<dbReference type="RefSeq" id="XP_002118832.1">
    <property type="nucleotide sequence ID" value="XM_002118796.2"/>
</dbReference>
<evidence type="ECO:0000259" key="1">
    <source>
        <dbReference type="Pfam" id="PF00248"/>
    </source>
</evidence>
<dbReference type="CTD" id="6760046"/>